<gene>
    <name evidence="2" type="ORF">AVDCRST_MAG66-1621</name>
</gene>
<reference evidence="2" key="1">
    <citation type="submission" date="2020-02" db="EMBL/GenBank/DDBJ databases">
        <authorList>
            <person name="Meier V. D."/>
        </authorList>
    </citation>
    <scope>NUCLEOTIDE SEQUENCE</scope>
    <source>
        <strain evidence="2">AVDCRST_MAG66</strain>
    </source>
</reference>
<dbReference type="AlphaFoldDB" id="A0A6J4PA94"/>
<evidence type="ECO:0000256" key="1">
    <source>
        <dbReference type="SAM" id="MobiDB-lite"/>
    </source>
</evidence>
<proteinExistence type="predicted"/>
<sequence length="65" mass="6857">PGRAGSAPTRTGPRRRHPGADDTAARPRRRPRRGPRPRRGTAGRGGPSRPGGPDPGPPQHRGETV</sequence>
<name>A0A6J4PA94_9PSEU</name>
<evidence type="ECO:0000313" key="2">
    <source>
        <dbReference type="EMBL" id="CAA9404557.1"/>
    </source>
</evidence>
<protein>
    <submittedName>
        <fullName evidence="2">Uncharacterized protein</fullName>
    </submittedName>
</protein>
<accession>A0A6J4PA94</accession>
<feature type="compositionally biased region" description="Basic residues" evidence="1">
    <location>
        <begin position="26"/>
        <end position="41"/>
    </location>
</feature>
<feature type="non-terminal residue" evidence="2">
    <location>
        <position position="65"/>
    </location>
</feature>
<feature type="non-terminal residue" evidence="2">
    <location>
        <position position="1"/>
    </location>
</feature>
<dbReference type="EMBL" id="CADCUS010000246">
    <property type="protein sequence ID" value="CAA9404557.1"/>
    <property type="molecule type" value="Genomic_DNA"/>
</dbReference>
<feature type="region of interest" description="Disordered" evidence="1">
    <location>
        <begin position="1"/>
        <end position="65"/>
    </location>
</feature>
<organism evidence="2">
    <name type="scientific">uncultured Pseudonocardia sp</name>
    <dbReference type="NCBI Taxonomy" id="211455"/>
    <lineage>
        <taxon>Bacteria</taxon>
        <taxon>Bacillati</taxon>
        <taxon>Actinomycetota</taxon>
        <taxon>Actinomycetes</taxon>
        <taxon>Pseudonocardiales</taxon>
        <taxon>Pseudonocardiaceae</taxon>
        <taxon>Pseudonocardia</taxon>
        <taxon>environmental samples</taxon>
    </lineage>
</organism>